<dbReference type="Pfam" id="PF08770">
    <property type="entry name" value="SoxZ"/>
    <property type="match status" value="1"/>
</dbReference>
<dbReference type="InterPro" id="IPR038162">
    <property type="entry name" value="SoxY_sf"/>
</dbReference>
<feature type="chain" id="PRO_5011457596" evidence="1">
    <location>
        <begin position="25"/>
        <end position="252"/>
    </location>
</feature>
<dbReference type="InterPro" id="IPR014756">
    <property type="entry name" value="Ig_E-set"/>
</dbReference>
<proteinExistence type="predicted"/>
<protein>
    <submittedName>
        <fullName evidence="4">Sulfur-oxidizing protein SoxY</fullName>
    </submittedName>
</protein>
<dbReference type="RefSeq" id="WP_091641479.1">
    <property type="nucleotide sequence ID" value="NZ_FOEG01000002.1"/>
</dbReference>
<accession>A0A1H8S612</accession>
<feature type="domain" description="Ig-like SoxY" evidence="3">
    <location>
        <begin position="41"/>
        <end position="143"/>
    </location>
</feature>
<dbReference type="OrthoDB" id="5343309at2"/>
<dbReference type="EMBL" id="FOEG01000002">
    <property type="protein sequence ID" value="SEO74075.1"/>
    <property type="molecule type" value="Genomic_DNA"/>
</dbReference>
<evidence type="ECO:0000259" key="2">
    <source>
        <dbReference type="Pfam" id="PF08770"/>
    </source>
</evidence>
<dbReference type="NCBIfam" id="TIGR04557">
    <property type="entry name" value="fuse_rel_SoxYZ"/>
    <property type="match status" value="1"/>
</dbReference>
<evidence type="ECO:0000313" key="4">
    <source>
        <dbReference type="EMBL" id="SEO74075.1"/>
    </source>
</evidence>
<keyword evidence="5" id="KW-1185">Reference proteome</keyword>
<dbReference type="SUPFAM" id="SSF81296">
    <property type="entry name" value="E set domains"/>
    <property type="match status" value="1"/>
</dbReference>
<name>A0A1H8S612_9GAMM</name>
<dbReference type="InterPro" id="IPR030831">
    <property type="entry name" value="Fuse-rel_SoxYZ"/>
</dbReference>
<evidence type="ECO:0000259" key="3">
    <source>
        <dbReference type="Pfam" id="PF13501"/>
    </source>
</evidence>
<gene>
    <name evidence="4" type="ORF">SAMN04488052_102525</name>
</gene>
<dbReference type="Gene3D" id="2.60.40.10">
    <property type="entry name" value="Immunoglobulins"/>
    <property type="match status" value="1"/>
</dbReference>
<dbReference type="InterPro" id="IPR032711">
    <property type="entry name" value="SoxY"/>
</dbReference>
<evidence type="ECO:0000313" key="5">
    <source>
        <dbReference type="Proteomes" id="UP000199657"/>
    </source>
</evidence>
<dbReference type="InterPro" id="IPR014880">
    <property type="entry name" value="SoxZ_dom"/>
</dbReference>
<dbReference type="InterPro" id="IPR013783">
    <property type="entry name" value="Ig-like_fold"/>
</dbReference>
<dbReference type="Pfam" id="PF13501">
    <property type="entry name" value="SoxY"/>
    <property type="match status" value="1"/>
</dbReference>
<organism evidence="4 5">
    <name type="scientific">Aquisalimonas asiatica</name>
    <dbReference type="NCBI Taxonomy" id="406100"/>
    <lineage>
        <taxon>Bacteria</taxon>
        <taxon>Pseudomonadati</taxon>
        <taxon>Pseudomonadota</taxon>
        <taxon>Gammaproteobacteria</taxon>
        <taxon>Chromatiales</taxon>
        <taxon>Ectothiorhodospiraceae</taxon>
        <taxon>Aquisalimonas</taxon>
    </lineage>
</organism>
<dbReference type="AlphaFoldDB" id="A0A1H8S612"/>
<reference evidence="4 5" key="1">
    <citation type="submission" date="2016-10" db="EMBL/GenBank/DDBJ databases">
        <authorList>
            <person name="de Groot N.N."/>
        </authorList>
    </citation>
    <scope>NUCLEOTIDE SEQUENCE [LARGE SCALE GENOMIC DNA]</scope>
    <source>
        <strain evidence="4 5">CGMCC 1.6291</strain>
    </source>
</reference>
<feature type="domain" description="Sulphur oxidation protein SoxZ" evidence="2">
    <location>
        <begin position="171"/>
        <end position="248"/>
    </location>
</feature>
<dbReference type="Proteomes" id="UP000199657">
    <property type="component" value="Unassembled WGS sequence"/>
</dbReference>
<dbReference type="STRING" id="406100.SAMN04488052_102525"/>
<keyword evidence="1" id="KW-0732">Signal</keyword>
<sequence>MKAVRTLVAGLVLGVAWTPSATLAGDDPLRSPGWHLMEDRFFPDAVVVHDDRVRVMAPPGAEDATAVHGFVRVDGIDDIQRLLVFADLNPIPRIVDMRPHRAASAIGFQFKVQQATPLRAAVQTADGTWHVGGTWVDAAGGGCSAPSIASANPEWQDRLGDLRGRSWQLADGRQRLSFSVIHPMDTGLAPGIPLFYVEEIGVHGEDGERLATLEIDASMAENPEITLEIPGQGVVRVSGRDNNGNRFAGALR</sequence>
<evidence type="ECO:0000256" key="1">
    <source>
        <dbReference type="SAM" id="SignalP"/>
    </source>
</evidence>
<dbReference type="Gene3D" id="2.60.40.2470">
    <property type="entry name" value="SoxY domain"/>
    <property type="match status" value="1"/>
</dbReference>
<feature type="signal peptide" evidence="1">
    <location>
        <begin position="1"/>
        <end position="24"/>
    </location>
</feature>